<evidence type="ECO:0000313" key="18">
    <source>
        <dbReference type="Proteomes" id="UP000703661"/>
    </source>
</evidence>
<keyword evidence="9" id="KW-0493">Microtubule</keyword>
<evidence type="ECO:0000256" key="16">
    <source>
        <dbReference type="ARBA" id="ARBA00030566"/>
    </source>
</evidence>
<organism evidence="17 18">
    <name type="scientific">Entomortierella chlamydospora</name>
    <dbReference type="NCBI Taxonomy" id="101097"/>
    <lineage>
        <taxon>Eukaryota</taxon>
        <taxon>Fungi</taxon>
        <taxon>Fungi incertae sedis</taxon>
        <taxon>Mucoromycota</taxon>
        <taxon>Mortierellomycotina</taxon>
        <taxon>Mortierellomycetes</taxon>
        <taxon>Mortierellales</taxon>
        <taxon>Mortierellaceae</taxon>
        <taxon>Entomortierella</taxon>
    </lineage>
</organism>
<dbReference type="GO" id="GO:0005876">
    <property type="term" value="C:spindle microtubule"/>
    <property type="evidence" value="ECO:0007669"/>
    <property type="project" value="TreeGrafter"/>
</dbReference>
<evidence type="ECO:0000256" key="5">
    <source>
        <dbReference type="ARBA" id="ARBA00020261"/>
    </source>
</evidence>
<evidence type="ECO:0000256" key="10">
    <source>
        <dbReference type="ARBA" id="ARBA00022776"/>
    </source>
</evidence>
<comment type="caution">
    <text evidence="17">The sequence shown here is derived from an EMBL/GenBank/DDBJ whole genome shotgun (WGS) entry which is preliminary data.</text>
</comment>
<keyword evidence="11" id="KW-0995">Kinetochore</keyword>
<keyword evidence="18" id="KW-1185">Reference proteome</keyword>
<dbReference type="EMBL" id="JAAAID010001021">
    <property type="protein sequence ID" value="KAG0012203.1"/>
    <property type="molecule type" value="Genomic_DNA"/>
</dbReference>
<gene>
    <name evidence="17" type="ORF">BGZ80_000135</name>
</gene>
<keyword evidence="13" id="KW-0539">Nucleus</keyword>
<dbReference type="GO" id="GO:0051301">
    <property type="term" value="P:cell division"/>
    <property type="evidence" value="ECO:0007669"/>
    <property type="project" value="UniProtKB-KW"/>
</dbReference>
<dbReference type="InterPro" id="IPR013958">
    <property type="entry name" value="DASH_Dad1"/>
</dbReference>
<evidence type="ECO:0000256" key="12">
    <source>
        <dbReference type="ARBA" id="ARBA00023212"/>
    </source>
</evidence>
<evidence type="ECO:0000256" key="9">
    <source>
        <dbReference type="ARBA" id="ARBA00022701"/>
    </source>
</evidence>
<dbReference type="PANTHER" id="PTHR28025:SF1">
    <property type="entry name" value="DASH COMPLEX SUBUNIT DAD1"/>
    <property type="match status" value="1"/>
</dbReference>
<evidence type="ECO:0000256" key="15">
    <source>
        <dbReference type="ARBA" id="ARBA00023328"/>
    </source>
</evidence>
<evidence type="ECO:0000256" key="1">
    <source>
        <dbReference type="ARBA" id="ARBA00004123"/>
    </source>
</evidence>
<keyword evidence="15" id="KW-0137">Centromere</keyword>
<evidence type="ECO:0000256" key="8">
    <source>
        <dbReference type="ARBA" id="ARBA00022618"/>
    </source>
</evidence>
<dbReference type="GO" id="GO:0051010">
    <property type="term" value="F:microtubule plus-end binding"/>
    <property type="evidence" value="ECO:0007669"/>
    <property type="project" value="TreeGrafter"/>
</dbReference>
<dbReference type="PANTHER" id="PTHR28025">
    <property type="entry name" value="DASH COMPLEX SUBUNIT DAD1"/>
    <property type="match status" value="1"/>
</dbReference>
<sequence>MQGTGQQPEASAFETERARLITDIKLEMGQMISNVTILERNLDTIITIGQEFEQLSQLWKHFHASASQLATEEDVYEST</sequence>
<dbReference type="AlphaFoldDB" id="A0A9P6MTI2"/>
<evidence type="ECO:0000256" key="3">
    <source>
        <dbReference type="ARBA" id="ARBA00004629"/>
    </source>
</evidence>
<dbReference type="GO" id="GO:0044732">
    <property type="term" value="C:mitotic spindle pole body"/>
    <property type="evidence" value="ECO:0007669"/>
    <property type="project" value="TreeGrafter"/>
</dbReference>
<evidence type="ECO:0000256" key="7">
    <source>
        <dbReference type="ARBA" id="ARBA00022490"/>
    </source>
</evidence>
<keyword evidence="7" id="KW-0963">Cytoplasm</keyword>
<proteinExistence type="inferred from homology"/>
<keyword evidence="12" id="KW-0206">Cytoskeleton</keyword>
<dbReference type="Proteomes" id="UP000703661">
    <property type="component" value="Unassembled WGS sequence"/>
</dbReference>
<reference evidence="17" key="1">
    <citation type="journal article" date="2020" name="Fungal Divers.">
        <title>Resolving the Mortierellaceae phylogeny through synthesis of multi-gene phylogenetics and phylogenomics.</title>
        <authorList>
            <person name="Vandepol N."/>
            <person name="Liber J."/>
            <person name="Desiro A."/>
            <person name="Na H."/>
            <person name="Kennedy M."/>
            <person name="Barry K."/>
            <person name="Grigoriev I.V."/>
            <person name="Miller A.N."/>
            <person name="O'Donnell K."/>
            <person name="Stajich J.E."/>
            <person name="Bonito G."/>
        </authorList>
    </citation>
    <scope>NUCLEOTIDE SEQUENCE</scope>
    <source>
        <strain evidence="17">NRRL 2769</strain>
    </source>
</reference>
<evidence type="ECO:0000256" key="11">
    <source>
        <dbReference type="ARBA" id="ARBA00022838"/>
    </source>
</evidence>
<evidence type="ECO:0000313" key="17">
    <source>
        <dbReference type="EMBL" id="KAG0012203.1"/>
    </source>
</evidence>
<evidence type="ECO:0000256" key="4">
    <source>
        <dbReference type="ARBA" id="ARBA00010146"/>
    </source>
</evidence>
<comment type="subcellular location">
    <subcellularLocation>
        <location evidence="3">Chromosome</location>
        <location evidence="3">Centromere</location>
        <location evidence="3">Kinetochore</location>
    </subcellularLocation>
    <subcellularLocation>
        <location evidence="2">Cytoplasm</location>
        <location evidence="2">Cytoskeleton</location>
        <location evidence="2">Spindle</location>
    </subcellularLocation>
    <subcellularLocation>
        <location evidence="1">Nucleus</location>
    </subcellularLocation>
</comment>
<keyword evidence="8" id="KW-0132">Cell division</keyword>
<comment type="similarity">
    <text evidence="4">Belongs to the DASH complex DAD1 family.</text>
</comment>
<evidence type="ECO:0000256" key="6">
    <source>
        <dbReference type="ARBA" id="ARBA00022454"/>
    </source>
</evidence>
<evidence type="ECO:0000256" key="13">
    <source>
        <dbReference type="ARBA" id="ARBA00023242"/>
    </source>
</evidence>
<keyword evidence="14" id="KW-0131">Cell cycle</keyword>
<dbReference type="GO" id="GO:0072686">
    <property type="term" value="C:mitotic spindle"/>
    <property type="evidence" value="ECO:0007669"/>
    <property type="project" value="InterPro"/>
</dbReference>
<keyword evidence="10" id="KW-0498">Mitosis</keyword>
<keyword evidence="6" id="KW-0158">Chromosome</keyword>
<dbReference type="GO" id="GO:0042729">
    <property type="term" value="C:DASH complex"/>
    <property type="evidence" value="ECO:0007669"/>
    <property type="project" value="InterPro"/>
</dbReference>
<dbReference type="Pfam" id="PF08649">
    <property type="entry name" value="DASH_Dad1"/>
    <property type="match status" value="1"/>
</dbReference>
<accession>A0A9P6MTI2</accession>
<evidence type="ECO:0000256" key="2">
    <source>
        <dbReference type="ARBA" id="ARBA00004186"/>
    </source>
</evidence>
<name>A0A9P6MTI2_9FUNG</name>
<protein>
    <recommendedName>
        <fullName evidence="5">DASH complex subunit DAD1</fullName>
    </recommendedName>
    <alternativeName>
        <fullName evidence="16">Outer kinetochore protein DAD1</fullName>
    </alternativeName>
</protein>
<evidence type="ECO:0000256" key="14">
    <source>
        <dbReference type="ARBA" id="ARBA00023306"/>
    </source>
</evidence>